<feature type="non-terminal residue" evidence="1">
    <location>
        <position position="1"/>
    </location>
</feature>
<evidence type="ECO:0000313" key="2">
    <source>
        <dbReference type="Proteomes" id="UP000789901"/>
    </source>
</evidence>
<proteinExistence type="predicted"/>
<gene>
    <name evidence="1" type="ORF">GMARGA_LOCUS36774</name>
</gene>
<name>A0ABN7WYJ0_GIGMA</name>
<protein>
    <submittedName>
        <fullName evidence="1">45862_t:CDS:1</fullName>
    </submittedName>
</protein>
<evidence type="ECO:0000313" key="1">
    <source>
        <dbReference type="EMBL" id="CAG8843870.1"/>
    </source>
</evidence>
<accession>A0ABN7WYJ0</accession>
<comment type="caution">
    <text evidence="1">The sequence shown here is derived from an EMBL/GenBank/DDBJ whole genome shotgun (WGS) entry which is preliminary data.</text>
</comment>
<organism evidence="1 2">
    <name type="scientific">Gigaspora margarita</name>
    <dbReference type="NCBI Taxonomy" id="4874"/>
    <lineage>
        <taxon>Eukaryota</taxon>
        <taxon>Fungi</taxon>
        <taxon>Fungi incertae sedis</taxon>
        <taxon>Mucoromycota</taxon>
        <taxon>Glomeromycotina</taxon>
        <taxon>Glomeromycetes</taxon>
        <taxon>Diversisporales</taxon>
        <taxon>Gigasporaceae</taxon>
        <taxon>Gigaspora</taxon>
    </lineage>
</organism>
<keyword evidence="2" id="KW-1185">Reference proteome</keyword>
<reference evidence="1 2" key="1">
    <citation type="submission" date="2021-06" db="EMBL/GenBank/DDBJ databases">
        <authorList>
            <person name="Kallberg Y."/>
            <person name="Tangrot J."/>
            <person name="Rosling A."/>
        </authorList>
    </citation>
    <scope>NUCLEOTIDE SEQUENCE [LARGE SCALE GENOMIC DNA]</scope>
    <source>
        <strain evidence="1 2">120-4 pot B 10/14</strain>
    </source>
</reference>
<dbReference type="Proteomes" id="UP000789901">
    <property type="component" value="Unassembled WGS sequence"/>
</dbReference>
<dbReference type="EMBL" id="CAJVQB010073842">
    <property type="protein sequence ID" value="CAG8843870.1"/>
    <property type="molecule type" value="Genomic_DNA"/>
</dbReference>
<sequence>LMSIKDLEVELNKIEGHNPEPQSINIMEELPIGQPYKKDAPNYRRIHNRNRIQEIESQVSQILWNSLKQNLQRKILLEKLTSWLYGETQDQKEAIREEIIRNLTRKKTEKTLYEACRKNNTVQQPREKEVGGGPTMIEYLKKFITKGMRPFWLKK</sequence>